<evidence type="ECO:0000259" key="1">
    <source>
        <dbReference type="SMART" id="SM00824"/>
    </source>
</evidence>
<keyword evidence="3" id="KW-1185">Reference proteome</keyword>
<dbReference type="InterPro" id="IPR020802">
    <property type="entry name" value="TesA-like"/>
</dbReference>
<dbReference type="SUPFAM" id="SSF53474">
    <property type="entry name" value="alpha/beta-Hydrolases"/>
    <property type="match status" value="1"/>
</dbReference>
<dbReference type="Proteomes" id="UP000500767">
    <property type="component" value="Chromosome"/>
</dbReference>
<dbReference type="AlphaFoldDB" id="A0A6M8HUF5"/>
<dbReference type="Gene3D" id="3.40.50.1820">
    <property type="entry name" value="alpha/beta hydrolase"/>
    <property type="match status" value="1"/>
</dbReference>
<reference evidence="2 3" key="1">
    <citation type="journal article" date="2014" name="World J. Microbiol. Biotechnol.">
        <title>Biodiversity and physiological characteristics of Antarctic and Arctic lichens-associated bacteria.</title>
        <authorList>
            <person name="Lee Y.M."/>
            <person name="Kim E.H."/>
            <person name="Lee H.K."/>
            <person name="Hong S.G."/>
        </authorList>
    </citation>
    <scope>NUCLEOTIDE SEQUENCE [LARGE SCALE GENOMIC DNA]</scope>
    <source>
        <strain evidence="2 3">PAMC 26569</strain>
    </source>
</reference>
<feature type="domain" description="Thioesterase TesA-like" evidence="1">
    <location>
        <begin position="18"/>
        <end position="256"/>
    </location>
</feature>
<name>A0A6M8HUF5_9PROT</name>
<evidence type="ECO:0000313" key="2">
    <source>
        <dbReference type="EMBL" id="QKE91886.1"/>
    </source>
</evidence>
<dbReference type="SMART" id="SM00824">
    <property type="entry name" value="PKS_TE"/>
    <property type="match status" value="1"/>
</dbReference>
<dbReference type="InterPro" id="IPR029058">
    <property type="entry name" value="AB_hydrolase_fold"/>
</dbReference>
<protein>
    <recommendedName>
        <fullName evidence="1">Thioesterase TesA-like domain-containing protein</fullName>
    </recommendedName>
</protein>
<organism evidence="2 3">
    <name type="scientific">Lichenicola cladoniae</name>
    <dbReference type="NCBI Taxonomy" id="1484109"/>
    <lineage>
        <taxon>Bacteria</taxon>
        <taxon>Pseudomonadati</taxon>
        <taxon>Pseudomonadota</taxon>
        <taxon>Alphaproteobacteria</taxon>
        <taxon>Acetobacterales</taxon>
        <taxon>Acetobacteraceae</taxon>
        <taxon>Lichenicola</taxon>
    </lineage>
</organism>
<dbReference type="EMBL" id="CP053708">
    <property type="protein sequence ID" value="QKE91886.1"/>
    <property type="molecule type" value="Genomic_DNA"/>
</dbReference>
<sequence length="264" mass="28838">MTSSILRILQQGCTNPPLFLIPGLGGSMNELLPLAVAIGADVTIYGFHTPDLDVAGSSNRIEHLAALYADALATLQPDGDYILAGYSFGGLIAFEMARRLKQRGLSIRLLGLIETCPDEGLSMRLLKRKVAGIFRTPVQQIPGKLIVIQKNLLFRIMVRLGRPVPGLSQGQTISADPFQAEKLINKAALQTYQPAKFSGDMTFFKAAIRLGEFPPDPVGVWKPLLRRLTVEQVAGDHHTMVRAEAASLAIALRRHLRKRLTPIA</sequence>
<gene>
    <name evidence="2" type="ORF">HN018_19265</name>
</gene>
<proteinExistence type="predicted"/>
<evidence type="ECO:0000313" key="3">
    <source>
        <dbReference type="Proteomes" id="UP000500767"/>
    </source>
</evidence>
<dbReference type="Pfam" id="PF00975">
    <property type="entry name" value="Thioesterase"/>
    <property type="match status" value="1"/>
</dbReference>
<dbReference type="InterPro" id="IPR001031">
    <property type="entry name" value="Thioesterase"/>
</dbReference>
<accession>A0A6M8HUF5</accession>
<dbReference type="KEGG" id="lck:HN018_19265"/>
<dbReference type="RefSeq" id="WP_171835831.1">
    <property type="nucleotide sequence ID" value="NZ_CP053708.1"/>
</dbReference>